<dbReference type="EMBL" id="AYCK01014393">
    <property type="status" value="NOT_ANNOTATED_CDS"/>
    <property type="molecule type" value="Genomic_DNA"/>
</dbReference>
<evidence type="ECO:0000256" key="22">
    <source>
        <dbReference type="ARBA" id="ARBA00048805"/>
    </source>
</evidence>
<comment type="similarity">
    <text evidence="2">Belongs to the glycosyltransferase 29 family.</text>
</comment>
<sequence length="441" mass="49982">MGVALSLIGWLRQRLLEEGYIWSRLPAEPGEQLILFYHEESPESMRGTGCLRARGLRASAGRPKVIAGSTADDNMKLFLRSPAHRQGRLILIVLGLLVLVIFSLLLMQMRTEEPFQFHVNSAHKQLVHENVHRVLEGRCHPRRSREKLLALFPSASGAVQPFLWKDQPLPDRLLLYPPPFGFKGLKGKVENLLTLLPAANPDVGPEEASEKCRRCVVVGNGGVLKGLELGQHIDRFHTIIRLNSGPLGKHTGDVGNRTSIRMSYPEGTPLHWADTDPHSVFVAVIYKSVDLSWISAMIRKLGVSFWDWFFFWQRVPREIPLDPSRFRLLNPDVIRQTALDFLKYPKPRWRLWGWDQNVPTLGMTALSLASLLCDEVSLAGFGYNLSQQGAPLHYYDNLPMRLMQQEKMHNVDKETQFLHRLVREGVISDLTGGIHCPFCSS</sequence>
<dbReference type="PANTHER" id="PTHR13713:SF60">
    <property type="entry name" value="LACTOSYLCERAMIDE ALPHA-2,3-SIALYLTRANSFERASE"/>
    <property type="match status" value="1"/>
</dbReference>
<dbReference type="EC" id="2.4.3.9" evidence="13"/>
<keyword evidence="8" id="KW-0333">Golgi apparatus</keyword>
<dbReference type="OMA" id="HMTQPFL"/>
<evidence type="ECO:0000256" key="15">
    <source>
        <dbReference type="ARBA" id="ARBA00041341"/>
    </source>
</evidence>
<organism evidence="25 26">
    <name type="scientific">Poecilia formosa</name>
    <name type="common">Amazon molly</name>
    <name type="synonym">Limia formosa</name>
    <dbReference type="NCBI Taxonomy" id="48698"/>
    <lineage>
        <taxon>Eukaryota</taxon>
        <taxon>Metazoa</taxon>
        <taxon>Chordata</taxon>
        <taxon>Craniata</taxon>
        <taxon>Vertebrata</taxon>
        <taxon>Euteleostomi</taxon>
        <taxon>Actinopterygii</taxon>
        <taxon>Neopterygii</taxon>
        <taxon>Teleostei</taxon>
        <taxon>Neoteleostei</taxon>
        <taxon>Acanthomorphata</taxon>
        <taxon>Ovalentaria</taxon>
        <taxon>Atherinomorphae</taxon>
        <taxon>Cyprinodontiformes</taxon>
        <taxon>Poeciliidae</taxon>
        <taxon>Poeciliinae</taxon>
        <taxon>Poecilia</taxon>
    </lineage>
</organism>
<comment type="catalytic activity">
    <reaction evidence="22">
        <text>ganglioside GA2 (d18:1(4E)/18:0) + CMP-N-acetyl-beta-neuraminate = ganglioside GM2 (d18:1(4E)/18:0) + CMP + H(+)</text>
        <dbReference type="Rhea" id="RHEA:41776"/>
        <dbReference type="ChEBI" id="CHEBI:15378"/>
        <dbReference type="ChEBI" id="CHEBI:57812"/>
        <dbReference type="ChEBI" id="CHEBI:60377"/>
        <dbReference type="ChEBI" id="CHEBI:78485"/>
        <dbReference type="ChEBI" id="CHEBI:78486"/>
    </reaction>
    <physiologicalReaction direction="left-to-right" evidence="22">
        <dbReference type="Rhea" id="RHEA:41777"/>
    </physiologicalReaction>
</comment>
<accession>A0A087XIX4</accession>
<keyword evidence="26" id="KW-1185">Reference proteome</keyword>
<evidence type="ECO:0000256" key="8">
    <source>
        <dbReference type="ARBA" id="ARBA00023034"/>
    </source>
</evidence>
<comment type="catalytic activity">
    <reaction evidence="21">
        <text>a beta-D-Gal-(1&lt;-&gt;1')-ceramide + CMP-N-acetyl-beta-neuraminate = N-acetyl-alpha-neuraminosyl-(2-&gt;3)-beta-D-galactosyl-(1&lt;-&gt;1')-ceramide + CMP + H(+)</text>
        <dbReference type="Rhea" id="RHEA:41780"/>
        <dbReference type="ChEBI" id="CHEBI:15378"/>
        <dbReference type="ChEBI" id="CHEBI:57812"/>
        <dbReference type="ChEBI" id="CHEBI:60377"/>
        <dbReference type="ChEBI" id="CHEBI:82643"/>
        <dbReference type="ChEBI" id="CHEBI:143593"/>
    </reaction>
    <physiologicalReaction direction="left-to-right" evidence="21">
        <dbReference type="Rhea" id="RHEA:41781"/>
    </physiologicalReaction>
</comment>
<dbReference type="PANTHER" id="PTHR13713">
    <property type="entry name" value="SIALYLTRANSFERASE"/>
    <property type="match status" value="1"/>
</dbReference>
<evidence type="ECO:0000256" key="2">
    <source>
        <dbReference type="ARBA" id="ARBA00006003"/>
    </source>
</evidence>
<comment type="catalytic activity">
    <reaction evidence="23">
        <text>ganglioside GA1 (d18:1(4E)/18:0) + CMP-N-acetyl-beta-neuraminate = ganglioside GM1 (d18:1(4E)/18:0) + CMP + H(+)</text>
        <dbReference type="Rhea" id="RHEA:41784"/>
        <dbReference type="ChEBI" id="CHEBI:15378"/>
        <dbReference type="ChEBI" id="CHEBI:57812"/>
        <dbReference type="ChEBI" id="CHEBI:60377"/>
        <dbReference type="ChEBI" id="CHEBI:73110"/>
        <dbReference type="ChEBI" id="CHEBI:78484"/>
    </reaction>
    <physiologicalReaction direction="left-to-right" evidence="23">
        <dbReference type="Rhea" id="RHEA:41785"/>
    </physiologicalReaction>
</comment>
<keyword evidence="5 24" id="KW-0812">Transmembrane</keyword>
<evidence type="ECO:0000256" key="1">
    <source>
        <dbReference type="ARBA" id="ARBA00004323"/>
    </source>
</evidence>
<evidence type="ECO:0000256" key="13">
    <source>
        <dbReference type="ARBA" id="ARBA00039111"/>
    </source>
</evidence>
<keyword evidence="3" id="KW-0328">Glycosyltransferase</keyword>
<keyword evidence="6" id="KW-0735">Signal-anchor</keyword>
<dbReference type="Gene3D" id="3.90.1480.20">
    <property type="entry name" value="Glycosyl transferase family 29"/>
    <property type="match status" value="1"/>
</dbReference>
<name>A0A087XIX4_POEFO</name>
<evidence type="ECO:0000256" key="19">
    <source>
        <dbReference type="ARBA" id="ARBA00043651"/>
    </source>
</evidence>
<evidence type="ECO:0000256" key="6">
    <source>
        <dbReference type="ARBA" id="ARBA00022968"/>
    </source>
</evidence>
<evidence type="ECO:0000256" key="9">
    <source>
        <dbReference type="ARBA" id="ARBA00023098"/>
    </source>
</evidence>
<evidence type="ECO:0000313" key="25">
    <source>
        <dbReference type="Ensembl" id="ENSPFOP00000005727.1"/>
    </source>
</evidence>
<dbReference type="OrthoDB" id="10264956at2759"/>
<dbReference type="GeneID" id="103151708"/>
<comment type="function">
    <text evidence="20">Transfers the sialyl group (N-acetyl-alpha-neuraminyl or NeuAc) from CMP-NeuAc to the non-reducing terminal galactose (Gal) of glycosphingolipids forming gangliosides (important molecules involved in the regulation of multiple cellular processes, including cell proliferation and differentiation, apoptosis, embryogenesis, development, and oncogenesis). Mainly involved in the biosynthesis of ganglioside GM3 but can also use different glycolipids as substrate acceptors such as D-galactosylceramide (GalCer), asialo-GM2 (GA2) and asialo-GM1 (GA1), although less preferentially than beta-D-Gal-(1-&gt;4)-beta-D-Glc-(1&lt;-&gt;1)-Cer (LacCer).</text>
</comment>
<reference evidence="25" key="3">
    <citation type="submission" date="2025-09" db="UniProtKB">
        <authorList>
            <consortium name="Ensembl"/>
        </authorList>
    </citation>
    <scope>IDENTIFICATION</scope>
</reference>
<evidence type="ECO:0000256" key="12">
    <source>
        <dbReference type="ARBA" id="ARBA00023180"/>
    </source>
</evidence>
<keyword evidence="9" id="KW-0443">Lipid metabolism</keyword>
<evidence type="ECO:0000256" key="21">
    <source>
        <dbReference type="ARBA" id="ARBA00048050"/>
    </source>
</evidence>
<evidence type="ECO:0000256" key="23">
    <source>
        <dbReference type="ARBA" id="ARBA00049539"/>
    </source>
</evidence>
<comment type="catalytic activity">
    <reaction evidence="19">
        <text>a beta-D-Gal-(1-&gt;4)-beta-D-Glc-(1&lt;-&gt;1)-Cer(d18:1(4E)) + CMP-N-acetyl-beta-neuraminate = a ganglioside GM3 (d18:1(4E)) + CMP + H(+)</text>
        <dbReference type="Rhea" id="RHEA:18417"/>
        <dbReference type="ChEBI" id="CHEBI:15378"/>
        <dbReference type="ChEBI" id="CHEBI:17950"/>
        <dbReference type="ChEBI" id="CHEBI:57812"/>
        <dbReference type="ChEBI" id="CHEBI:60065"/>
        <dbReference type="ChEBI" id="CHEBI:60377"/>
        <dbReference type="EC" id="2.4.3.9"/>
    </reaction>
    <physiologicalReaction direction="left-to-right" evidence="19">
        <dbReference type="Rhea" id="RHEA:18418"/>
    </physiologicalReaction>
</comment>
<dbReference type="Pfam" id="PF00777">
    <property type="entry name" value="Glyco_transf_29"/>
    <property type="match status" value="1"/>
</dbReference>
<dbReference type="InterPro" id="IPR001675">
    <property type="entry name" value="Glyco_trans_29"/>
</dbReference>
<evidence type="ECO:0000256" key="5">
    <source>
        <dbReference type="ARBA" id="ARBA00022692"/>
    </source>
</evidence>
<dbReference type="InterPro" id="IPR038578">
    <property type="entry name" value="GT29-like_sf"/>
</dbReference>
<keyword evidence="7 24" id="KW-1133">Transmembrane helix</keyword>
<comment type="subcellular location">
    <subcellularLocation>
        <location evidence="1">Golgi apparatus membrane</location>
        <topology evidence="1">Single-pass type II membrane protein</topology>
    </subcellularLocation>
</comment>
<keyword evidence="4" id="KW-0808">Transferase</keyword>
<evidence type="ECO:0000256" key="11">
    <source>
        <dbReference type="ARBA" id="ARBA00023157"/>
    </source>
</evidence>
<feature type="transmembrane region" description="Helical" evidence="24">
    <location>
        <begin position="89"/>
        <end position="107"/>
    </location>
</feature>
<evidence type="ECO:0000256" key="18">
    <source>
        <dbReference type="ARBA" id="ARBA00042545"/>
    </source>
</evidence>
<dbReference type="FunFam" id="3.90.1480.20:FF:000006">
    <property type="entry name" value="ST3 beta-galactoside alpha-2,3-sialyltransferase 5"/>
    <property type="match status" value="1"/>
</dbReference>
<dbReference type="AlphaFoldDB" id="A0A087XIX4"/>
<dbReference type="Ensembl" id="ENSPFOT00000005736.1">
    <property type="protein sequence ID" value="ENSPFOP00000005727.1"/>
    <property type="gene ID" value="ENSPFOG00000005856.1"/>
</dbReference>
<keyword evidence="10 24" id="KW-0472">Membrane</keyword>
<evidence type="ECO:0000256" key="14">
    <source>
        <dbReference type="ARBA" id="ARBA00039792"/>
    </source>
</evidence>
<proteinExistence type="inferred from homology"/>
<dbReference type="eggNOG" id="KOG2692">
    <property type="taxonomic scope" value="Eukaryota"/>
</dbReference>
<dbReference type="RefSeq" id="XP_016537186.1">
    <property type="nucleotide sequence ID" value="XM_016681700.1"/>
</dbReference>
<dbReference type="GeneTree" id="ENSGT00940000157929"/>
<dbReference type="InterPro" id="IPR051142">
    <property type="entry name" value="Glycosyltransferase_29"/>
</dbReference>
<evidence type="ECO:0000256" key="7">
    <source>
        <dbReference type="ARBA" id="ARBA00022989"/>
    </source>
</evidence>
<evidence type="ECO:0000256" key="10">
    <source>
        <dbReference type="ARBA" id="ARBA00023136"/>
    </source>
</evidence>
<reference evidence="25" key="2">
    <citation type="submission" date="2025-08" db="UniProtKB">
        <authorList>
            <consortium name="Ensembl"/>
        </authorList>
    </citation>
    <scope>IDENTIFICATION</scope>
</reference>
<dbReference type="CTD" id="8869"/>
<keyword evidence="12" id="KW-0325">Glycoprotein</keyword>
<dbReference type="GO" id="GO:0047291">
    <property type="term" value="F:lactosylceramide alpha-2,3-sialyltransferase activity"/>
    <property type="evidence" value="ECO:0007669"/>
    <property type="project" value="UniProtKB-EC"/>
</dbReference>
<dbReference type="GO" id="GO:0006688">
    <property type="term" value="P:glycosphingolipid biosynthetic process"/>
    <property type="evidence" value="ECO:0007669"/>
    <property type="project" value="Ensembl"/>
</dbReference>
<protein>
    <recommendedName>
        <fullName evidence="14">Lactosylceramide alpha-2,3-sialyltransferase</fullName>
        <ecNumber evidence="13">2.4.3.9</ecNumber>
    </recommendedName>
    <alternativeName>
        <fullName evidence="15">CMP-NeuAc:lactosylceramide alpha-2,3-sialyltransferase</fullName>
    </alternativeName>
    <alternativeName>
        <fullName evidence="18">Ganglioside GM3 synthase</fullName>
    </alternativeName>
    <alternativeName>
        <fullName evidence="17">ST3Gal V</fullName>
    </alternativeName>
    <alternativeName>
        <fullName evidence="16">Sialyltransferase 9</fullName>
    </alternativeName>
</protein>
<evidence type="ECO:0000256" key="24">
    <source>
        <dbReference type="SAM" id="Phobius"/>
    </source>
</evidence>
<evidence type="ECO:0000256" key="16">
    <source>
        <dbReference type="ARBA" id="ARBA00041896"/>
    </source>
</evidence>
<evidence type="ECO:0000256" key="3">
    <source>
        <dbReference type="ARBA" id="ARBA00022676"/>
    </source>
</evidence>
<reference evidence="26" key="1">
    <citation type="submission" date="2013-10" db="EMBL/GenBank/DDBJ databases">
        <authorList>
            <person name="Schartl M."/>
            <person name="Warren W."/>
        </authorList>
    </citation>
    <scope>NUCLEOTIDE SEQUENCE [LARGE SCALE GENOMIC DNA]</scope>
    <source>
        <strain evidence="26">female</strain>
    </source>
</reference>
<dbReference type="KEGG" id="pfor:103151708"/>
<evidence type="ECO:0000256" key="20">
    <source>
        <dbReference type="ARBA" id="ARBA00045587"/>
    </source>
</evidence>
<dbReference type="STRING" id="48698.ENSPFOP00000005727"/>
<evidence type="ECO:0000313" key="26">
    <source>
        <dbReference type="Proteomes" id="UP000028760"/>
    </source>
</evidence>
<evidence type="ECO:0000256" key="17">
    <source>
        <dbReference type="ARBA" id="ARBA00041976"/>
    </source>
</evidence>
<dbReference type="Proteomes" id="UP000028760">
    <property type="component" value="Unassembled WGS sequence"/>
</dbReference>
<evidence type="ECO:0000256" key="4">
    <source>
        <dbReference type="ARBA" id="ARBA00022679"/>
    </source>
</evidence>
<keyword evidence="11" id="KW-1015">Disulfide bond</keyword>
<dbReference type="GO" id="GO:0000139">
    <property type="term" value="C:Golgi membrane"/>
    <property type="evidence" value="ECO:0007669"/>
    <property type="project" value="UniProtKB-SubCell"/>
</dbReference>
<dbReference type="EMBL" id="AYCK01014394">
    <property type="status" value="NOT_ANNOTATED_CDS"/>
    <property type="molecule type" value="Genomic_DNA"/>
</dbReference>